<sequence length="284" mass="32188">MLTRNILLGFLVLICGCTKEPEKDYSVWLDRKNALRFEGRISAESFNKLKSLYNSSNIKPSIIRIKSSGGDGKAGLDMGEWIHNTGISVRVKDYCASACANYVFLSAGSKYLDESAVLIWHGGLNQKNLMENVESALSDTYQRSSHEASININSSKGDSSQDTCPWDNALVDAMQEEDRKTFIRTAMKKCLEHLGKREKDFFVMLGIDPNLPYYGQQGDYIPQYQSKKHKGFDYSLDDLKEMGVKNIVVKGSNWSPEKNKTYREGNIYRVKLTIPITNNKRDSY</sequence>
<name>A0A266Q9L9_9GAMM</name>
<organism evidence="1 2">
    <name type="scientific">Cellvibrio mixtus</name>
    <dbReference type="NCBI Taxonomy" id="39650"/>
    <lineage>
        <taxon>Bacteria</taxon>
        <taxon>Pseudomonadati</taxon>
        <taxon>Pseudomonadota</taxon>
        <taxon>Gammaproteobacteria</taxon>
        <taxon>Cellvibrionales</taxon>
        <taxon>Cellvibrionaceae</taxon>
        <taxon>Cellvibrio</taxon>
    </lineage>
</organism>
<proteinExistence type="predicted"/>
<evidence type="ECO:0000313" key="1">
    <source>
        <dbReference type="EMBL" id="OZY86593.1"/>
    </source>
</evidence>
<comment type="caution">
    <text evidence="1">The sequence shown here is derived from an EMBL/GenBank/DDBJ whole genome shotgun (WGS) entry which is preliminary data.</text>
</comment>
<reference evidence="2" key="1">
    <citation type="submission" date="2017-05" db="EMBL/GenBank/DDBJ databases">
        <authorList>
            <person name="Barney B.M."/>
        </authorList>
    </citation>
    <scope>NUCLEOTIDE SEQUENCE [LARGE SCALE GENOMIC DNA]</scope>
    <source>
        <strain evidence="2">PSBB022</strain>
    </source>
</reference>
<dbReference type="PROSITE" id="PS51257">
    <property type="entry name" value="PROKAR_LIPOPROTEIN"/>
    <property type="match status" value="1"/>
</dbReference>
<accession>A0A266Q9L9</accession>
<keyword evidence="2" id="KW-1185">Reference proteome</keyword>
<dbReference type="InterPro" id="IPR029045">
    <property type="entry name" value="ClpP/crotonase-like_dom_sf"/>
</dbReference>
<protein>
    <submittedName>
        <fullName evidence="1">Uncharacterized protein</fullName>
    </submittedName>
</protein>
<dbReference type="EMBL" id="NHNI01000001">
    <property type="protein sequence ID" value="OZY86593.1"/>
    <property type="molecule type" value="Genomic_DNA"/>
</dbReference>
<dbReference type="Gene3D" id="3.90.226.10">
    <property type="entry name" value="2-enoyl-CoA Hydratase, Chain A, domain 1"/>
    <property type="match status" value="1"/>
</dbReference>
<dbReference type="Proteomes" id="UP000216101">
    <property type="component" value="Unassembled WGS sequence"/>
</dbReference>
<dbReference type="RefSeq" id="WP_094984225.1">
    <property type="nucleotide sequence ID" value="NZ_NHNI01000001.1"/>
</dbReference>
<gene>
    <name evidence="1" type="ORF">CBP51_06120</name>
</gene>
<dbReference type="SUPFAM" id="SSF52096">
    <property type="entry name" value="ClpP/crotonase"/>
    <property type="match status" value="1"/>
</dbReference>
<dbReference type="AlphaFoldDB" id="A0A266Q9L9"/>
<evidence type="ECO:0000313" key="2">
    <source>
        <dbReference type="Proteomes" id="UP000216101"/>
    </source>
</evidence>